<dbReference type="SUPFAM" id="SSF50129">
    <property type="entry name" value="GroES-like"/>
    <property type="match status" value="1"/>
</dbReference>
<name>A0A5C3E219_9BASI</name>
<proteinExistence type="predicted"/>
<dbReference type="SUPFAM" id="SSF51735">
    <property type="entry name" value="NAD(P)-binding Rossmann-fold domains"/>
    <property type="match status" value="1"/>
</dbReference>
<dbReference type="InterPro" id="IPR011032">
    <property type="entry name" value="GroES-like_sf"/>
</dbReference>
<dbReference type="PANTHER" id="PTHR45348:SF2">
    <property type="entry name" value="ZINC-TYPE ALCOHOL DEHYDROGENASE-LIKE PROTEIN C2E1P3.01"/>
    <property type="match status" value="1"/>
</dbReference>
<dbReference type="InterPro" id="IPR013154">
    <property type="entry name" value="ADH-like_N"/>
</dbReference>
<dbReference type="Proteomes" id="UP000324022">
    <property type="component" value="Unassembled WGS sequence"/>
</dbReference>
<dbReference type="GO" id="GO:0016651">
    <property type="term" value="F:oxidoreductase activity, acting on NAD(P)H"/>
    <property type="evidence" value="ECO:0007669"/>
    <property type="project" value="InterPro"/>
</dbReference>
<feature type="region of interest" description="Disordered" evidence="1">
    <location>
        <begin position="79"/>
        <end position="126"/>
    </location>
</feature>
<dbReference type="Gene3D" id="3.90.180.10">
    <property type="entry name" value="Medium-chain alcohol dehydrogenases, catalytic domain"/>
    <property type="match status" value="1"/>
</dbReference>
<evidence type="ECO:0000259" key="2">
    <source>
        <dbReference type="Pfam" id="PF08240"/>
    </source>
</evidence>
<dbReference type="AlphaFoldDB" id="A0A5C3E219"/>
<feature type="compositionally biased region" description="Polar residues" evidence="1">
    <location>
        <begin position="79"/>
        <end position="89"/>
    </location>
</feature>
<evidence type="ECO:0000313" key="4">
    <source>
        <dbReference type="Proteomes" id="UP000324022"/>
    </source>
</evidence>
<feature type="compositionally biased region" description="Low complexity" evidence="1">
    <location>
        <begin position="100"/>
        <end position="124"/>
    </location>
</feature>
<reference evidence="3 4" key="1">
    <citation type="submission" date="2018-03" db="EMBL/GenBank/DDBJ databases">
        <authorList>
            <person name="Guldener U."/>
        </authorList>
    </citation>
    <scope>NUCLEOTIDE SEQUENCE [LARGE SCALE GENOMIC DNA]</scope>
    <source>
        <strain evidence="3 4">NBRC100155</strain>
    </source>
</reference>
<dbReference type="InterPro" id="IPR036291">
    <property type="entry name" value="NAD(P)-bd_dom_sf"/>
</dbReference>
<dbReference type="CDD" id="cd08249">
    <property type="entry name" value="enoyl_reductase_like"/>
    <property type="match status" value="1"/>
</dbReference>
<dbReference type="Gene3D" id="3.40.50.720">
    <property type="entry name" value="NAD(P)-binding Rossmann-like Domain"/>
    <property type="match status" value="1"/>
</dbReference>
<organism evidence="3 4">
    <name type="scientific">Ustilago trichophora</name>
    <dbReference type="NCBI Taxonomy" id="86804"/>
    <lineage>
        <taxon>Eukaryota</taxon>
        <taxon>Fungi</taxon>
        <taxon>Dikarya</taxon>
        <taxon>Basidiomycota</taxon>
        <taxon>Ustilaginomycotina</taxon>
        <taxon>Ustilaginomycetes</taxon>
        <taxon>Ustilaginales</taxon>
        <taxon>Ustilaginaceae</taxon>
        <taxon>Ustilago</taxon>
    </lineage>
</organism>
<dbReference type="PANTHER" id="PTHR45348">
    <property type="entry name" value="HYPOTHETICAL OXIDOREDUCTASE (EUROFUNG)"/>
    <property type="match status" value="1"/>
</dbReference>
<dbReference type="OrthoDB" id="10257049at2759"/>
<protein>
    <recommendedName>
        <fullName evidence="2">Alcohol dehydrogenase-like N-terminal domain-containing protein</fullName>
    </recommendedName>
</protein>
<evidence type="ECO:0000256" key="1">
    <source>
        <dbReference type="SAM" id="MobiDB-lite"/>
    </source>
</evidence>
<evidence type="ECO:0000313" key="3">
    <source>
        <dbReference type="EMBL" id="SPO24512.1"/>
    </source>
</evidence>
<keyword evidence="4" id="KW-1185">Reference proteome</keyword>
<sequence>MAELEIIDAEIVPQSLSTQQLASALSKHHHDSVNDVGSIENLSSLSLLPVYTQAEREAALRLLVPSTHDVVLGAGWVDSSDSTPASFSEDNSDDNDTFRRASSASSTSTFSTPSTPPLSSTSPLNHLPTYPSASNFTDALLVRSCSQGWTLSFELTPTSPIPQPTSPDHILIRNDAVGLNPVDWKSVSFNFGIPAFPWILGRDIAGTVIQPPLENQQGWKAGDRVWTCADSREITAGGYQRFSVHKKGTLAKIPDRIKDEEAATLGTGLITAAVALFAFFKLPFATIASTDVDEGLTEGLEKVKVDESEENDGRNWILIYGGGAVTGIYAAQLASISSLRVISIASPSNFSYLRSIGVTTCIDRHQSPSAILSSISSTLTTRGGQLRYAMDCVSSSTSDLCLEALQQNLASGSGQGELICLAGNPKANAKQIKVHKISFSTTFYHPNGEFARSVLEYVTQLLDSGKLQPCRPEILPDGLAGIREGKAPRARKLVVKVKDTPAADVTHLGVRTELGWNGAV</sequence>
<dbReference type="InterPro" id="IPR047122">
    <property type="entry name" value="Trans-enoyl_RdTase-like"/>
</dbReference>
<gene>
    <name evidence="3" type="ORF">UTRI_03781</name>
</gene>
<dbReference type="Pfam" id="PF08240">
    <property type="entry name" value="ADH_N"/>
    <property type="match status" value="1"/>
</dbReference>
<dbReference type="EMBL" id="OOIN01000007">
    <property type="protein sequence ID" value="SPO24512.1"/>
    <property type="molecule type" value="Genomic_DNA"/>
</dbReference>
<feature type="domain" description="Alcohol dehydrogenase-like N-terminal" evidence="2">
    <location>
        <begin position="167"/>
        <end position="255"/>
    </location>
</feature>
<accession>A0A5C3E219</accession>